<evidence type="ECO:0000256" key="1">
    <source>
        <dbReference type="ARBA" id="ARBA00006486"/>
    </source>
</evidence>
<accession>A0ABY4R1G3</accession>
<comment type="similarity">
    <text evidence="1 11">Belongs to the IlvD/Edd family.</text>
</comment>
<evidence type="ECO:0000256" key="6">
    <source>
        <dbReference type="ARBA" id="ARBA00023014"/>
    </source>
</evidence>
<evidence type="ECO:0000313" key="15">
    <source>
        <dbReference type="EMBL" id="UQX89618.1"/>
    </source>
</evidence>
<dbReference type="InterPro" id="IPR037237">
    <property type="entry name" value="IlvD/EDD_N"/>
</dbReference>
<evidence type="ECO:0000256" key="4">
    <source>
        <dbReference type="ARBA" id="ARBA00022723"/>
    </source>
</evidence>
<evidence type="ECO:0000313" key="16">
    <source>
        <dbReference type="Proteomes" id="UP001056336"/>
    </source>
</evidence>
<evidence type="ECO:0000256" key="5">
    <source>
        <dbReference type="ARBA" id="ARBA00023004"/>
    </source>
</evidence>
<proteinExistence type="inferred from homology"/>
<gene>
    <name evidence="11 15" type="primary">edd</name>
    <name evidence="15" type="ORF">M6D93_06320</name>
</gene>
<comment type="catalytic activity">
    <reaction evidence="11">
        <text>6-phospho-D-gluconate = 2-dehydro-3-deoxy-6-phospho-D-gluconate + H2O</text>
        <dbReference type="Rhea" id="RHEA:17277"/>
        <dbReference type="ChEBI" id="CHEBI:15377"/>
        <dbReference type="ChEBI" id="CHEBI:57569"/>
        <dbReference type="ChEBI" id="CHEBI:58759"/>
        <dbReference type="EC" id="4.2.1.12"/>
    </reaction>
</comment>
<dbReference type="InterPro" id="IPR004786">
    <property type="entry name" value="6-phosphgluc_deHydtase"/>
</dbReference>
<keyword evidence="7 11" id="KW-0311">Gluconate utilization</keyword>
<keyword evidence="10" id="KW-0028">Amino-acid biosynthesis</keyword>
<reference evidence="15" key="1">
    <citation type="journal article" date="2018" name="Int. J. Syst. Evol. Microbiol.">
        <title>Jatrophihabitans telluris sp. nov., isolated from sediment soil of lava forest wetlands and the emended description of the genus Jatrophihabitans.</title>
        <authorList>
            <person name="Lee K.C."/>
            <person name="Suh M.K."/>
            <person name="Eom M.K."/>
            <person name="Kim K.K."/>
            <person name="Kim J.S."/>
            <person name="Kim D.S."/>
            <person name="Ko S.H."/>
            <person name="Shin Y.K."/>
            <person name="Lee J.S."/>
        </authorList>
    </citation>
    <scope>NUCLEOTIDE SEQUENCE</scope>
    <source>
        <strain evidence="15">N237</strain>
    </source>
</reference>
<keyword evidence="16" id="KW-1185">Reference proteome</keyword>
<dbReference type="InterPro" id="IPR056740">
    <property type="entry name" value="ILV_EDD_C"/>
</dbReference>
<keyword evidence="3" id="KW-0001">2Fe-2S</keyword>
<dbReference type="InterPro" id="IPR020558">
    <property type="entry name" value="DiOHA_6PGluconate_deHydtase_CS"/>
</dbReference>
<keyword evidence="10" id="KW-0100">Branched-chain amino acid biosynthesis</keyword>
<dbReference type="PROSITE" id="PS00886">
    <property type="entry name" value="ILVD_EDD_1"/>
    <property type="match status" value="1"/>
</dbReference>
<evidence type="ECO:0000256" key="9">
    <source>
        <dbReference type="ARBA" id="ARBA00023277"/>
    </source>
</evidence>
<evidence type="ECO:0000256" key="12">
    <source>
        <dbReference type="NCBIfam" id="TIGR01196"/>
    </source>
</evidence>
<dbReference type="InterPro" id="IPR000581">
    <property type="entry name" value="ILV_EDD_N"/>
</dbReference>
<evidence type="ECO:0000259" key="13">
    <source>
        <dbReference type="Pfam" id="PF00920"/>
    </source>
</evidence>
<evidence type="ECO:0000256" key="2">
    <source>
        <dbReference type="ARBA" id="ARBA00022485"/>
    </source>
</evidence>
<dbReference type="Gene3D" id="3.50.30.80">
    <property type="entry name" value="IlvD/EDD C-terminal domain-like"/>
    <property type="match status" value="1"/>
</dbReference>
<dbReference type="Pfam" id="PF00920">
    <property type="entry name" value="ILVD_EDD_N"/>
    <property type="match status" value="1"/>
</dbReference>
<dbReference type="SUPFAM" id="SSF52016">
    <property type="entry name" value="LeuD/IlvD-like"/>
    <property type="match status" value="1"/>
</dbReference>
<dbReference type="EC" id="4.2.1.12" evidence="11 12"/>
<keyword evidence="6 11" id="KW-0411">Iron-sulfur</keyword>
<dbReference type="PANTHER" id="PTHR43661:SF1">
    <property type="entry name" value="PHOSPHOGLUCONATE DEHYDRATASE"/>
    <property type="match status" value="1"/>
</dbReference>
<comment type="cofactor">
    <cofactor evidence="11">
        <name>[4Fe-4S] cluster</name>
        <dbReference type="ChEBI" id="CHEBI:49883"/>
    </cofactor>
    <text evidence="11">Binds 1 [4Fe-4S] cluster.</text>
</comment>
<keyword evidence="8 11" id="KW-0456">Lyase</keyword>
<feature type="domain" description="Dihydroxy-acid/6-phosphogluconate dehydratase C-terminal" evidence="14">
    <location>
        <begin position="451"/>
        <end position="641"/>
    </location>
</feature>
<evidence type="ECO:0000256" key="10">
    <source>
        <dbReference type="ARBA" id="ARBA00023304"/>
    </source>
</evidence>
<name>A0ABY4R1G3_9ACTN</name>
<reference evidence="15" key="2">
    <citation type="submission" date="2022-05" db="EMBL/GenBank/DDBJ databases">
        <authorList>
            <person name="Kim J.-S."/>
            <person name="Lee K."/>
            <person name="Suh M."/>
            <person name="Eom M."/>
            <person name="Kim J.-S."/>
            <person name="Kim D.-S."/>
            <person name="Ko S.-H."/>
            <person name="Shin Y."/>
            <person name="Lee J.-S."/>
        </authorList>
    </citation>
    <scope>NUCLEOTIDE SEQUENCE</scope>
    <source>
        <strain evidence="15">N237</strain>
    </source>
</reference>
<feature type="binding site" evidence="11">
    <location>
        <position position="198"/>
    </location>
    <ligand>
        <name>[4Fe-4S] cluster</name>
        <dbReference type="ChEBI" id="CHEBI:49883"/>
    </ligand>
</feature>
<keyword evidence="5 11" id="KW-0408">Iron</keyword>
<evidence type="ECO:0000256" key="7">
    <source>
        <dbReference type="ARBA" id="ARBA00023064"/>
    </source>
</evidence>
<dbReference type="GO" id="GO:0004456">
    <property type="term" value="F:phosphogluconate dehydratase activity"/>
    <property type="evidence" value="ECO:0007669"/>
    <property type="project" value="UniProtKB-EC"/>
</dbReference>
<dbReference type="EMBL" id="CP097332">
    <property type="protein sequence ID" value="UQX89618.1"/>
    <property type="molecule type" value="Genomic_DNA"/>
</dbReference>
<dbReference type="PANTHER" id="PTHR43661">
    <property type="entry name" value="D-XYLONATE DEHYDRATASE"/>
    <property type="match status" value="1"/>
</dbReference>
<dbReference type="HAMAP" id="MF_02094">
    <property type="entry name" value="Edd"/>
    <property type="match status" value="1"/>
</dbReference>
<protein>
    <recommendedName>
        <fullName evidence="11 12">Phosphogluconate dehydratase</fullName>
        <ecNumber evidence="11 12">4.2.1.12</ecNumber>
    </recommendedName>
</protein>
<keyword evidence="4 11" id="KW-0479">Metal-binding</keyword>
<dbReference type="Pfam" id="PF24877">
    <property type="entry name" value="ILV_EDD_C"/>
    <property type="match status" value="1"/>
</dbReference>
<keyword evidence="9 11" id="KW-0119">Carbohydrate metabolism</keyword>
<evidence type="ECO:0000256" key="3">
    <source>
        <dbReference type="ARBA" id="ARBA00022714"/>
    </source>
</evidence>
<keyword evidence="2 11" id="KW-0004">4Fe-4S</keyword>
<dbReference type="SUPFAM" id="SSF143975">
    <property type="entry name" value="IlvD/EDD N-terminal domain-like"/>
    <property type="match status" value="1"/>
</dbReference>
<comment type="pathway">
    <text evidence="11">Carbohydrate metabolism; Entner-Doudoroff pathway.</text>
</comment>
<organism evidence="15 16">
    <name type="scientific">Jatrophihabitans telluris</name>
    <dbReference type="NCBI Taxonomy" id="2038343"/>
    <lineage>
        <taxon>Bacteria</taxon>
        <taxon>Bacillati</taxon>
        <taxon>Actinomycetota</taxon>
        <taxon>Actinomycetes</taxon>
        <taxon>Jatrophihabitantales</taxon>
        <taxon>Jatrophihabitantaceae</taxon>
        <taxon>Jatrophihabitans</taxon>
    </lineage>
</organism>
<evidence type="ECO:0000256" key="8">
    <source>
        <dbReference type="ARBA" id="ARBA00023239"/>
    </source>
</evidence>
<dbReference type="Proteomes" id="UP001056336">
    <property type="component" value="Chromosome"/>
</dbReference>
<dbReference type="PROSITE" id="PS00887">
    <property type="entry name" value="ILVD_EDD_2"/>
    <property type="match status" value="1"/>
</dbReference>
<comment type="function">
    <text evidence="11">Catalyzes the dehydration of 6-phospho-D-gluconate to 2-dehydro-3-deoxy-6-phospho-D-gluconate.</text>
</comment>
<feature type="domain" description="Dihydroxy-acid/6-phosphogluconate dehydratase N-terminal" evidence="13">
    <location>
        <begin position="110"/>
        <end position="422"/>
    </location>
</feature>
<sequence length="691" mass="73256">MTENHSNHSSNPLSLHQISLGDPAASAATLVPMPPRDDAGRYVVHPVVAAVTDRIARRSAPARAAYLQMLDAEATAEHPRRSALGCANQVHGFAACGPELKLTLRGRTQAQLGIVTAYNDMLSAHQPFQTYPDIIKAAAREVHGVAQVAGGVPAMCDGITQGYPGMELSLFSRDVVAMATAVGLSHDVFDGTVMLGVCDKIVPGLIIGALQFGHLPAALIPAGPMSTGLSNNEKKRVRNLYAEGKVDREELIDAESASYHSAGTCTFYGTANSNQMVVEVMGMHLPGTAFVPPDSELRPALTAAITQRVLQITSLGDQWTPFGRLVDEKAIVNAVVGLLATGGSTNHTMHLVAIAAAAGIILTWSDIDELSKTVPLLTRMYPNGSADVNQFHAAGGTPFLIGTLLDAGLVHEDVLTLAGPGLSRYRYEPVLDDDARIQWRRSAERSGDETVLRSSDNPFDHEGGIRVLDGTLGRAVIKVSSLEEKDRIVQAPARVFSDQASFTRAFEAGELDRDVIVVVRFQGPKANGMPELHKLIPAMSVLIQRGHHVALVTDGRMSGASGVVPAAIHITPEAADGGPLSRVLDGDLIRVDSHAGTIDVLVETAELLDRPAAVPGPAPVTLGRRLFESFRAQVGTADTGASVFDLTRVDPDLDLDLDPDSDPDFERALDRATRAASDRAVEVADAALEAS</sequence>
<evidence type="ECO:0000259" key="14">
    <source>
        <dbReference type="Pfam" id="PF24877"/>
    </source>
</evidence>
<dbReference type="InterPro" id="IPR042096">
    <property type="entry name" value="Dihydro-acid_dehy_C"/>
</dbReference>
<feature type="binding site" evidence="11">
    <location>
        <position position="265"/>
    </location>
    <ligand>
        <name>[4Fe-4S] cluster</name>
        <dbReference type="ChEBI" id="CHEBI:49883"/>
    </ligand>
</feature>
<evidence type="ECO:0000256" key="11">
    <source>
        <dbReference type="HAMAP-Rule" id="MF_02094"/>
    </source>
</evidence>
<dbReference type="NCBIfam" id="TIGR01196">
    <property type="entry name" value="edd"/>
    <property type="match status" value="1"/>
</dbReference>